<comment type="subcellular location">
    <subcellularLocation>
        <location evidence="1">Membrane</location>
        <topology evidence="1">Single-pass type II membrane protein</topology>
    </subcellularLocation>
</comment>
<dbReference type="InterPro" id="IPR022751">
    <property type="entry name" value="Alpha_mannosyltransferase"/>
</dbReference>
<evidence type="ECO:0000256" key="9">
    <source>
        <dbReference type="ARBA" id="ARBA00023180"/>
    </source>
</evidence>
<reference evidence="10 11" key="1">
    <citation type="journal article" date="2019" name="Sci. Rep.">
        <title>Comparative genomics of chytrid fungi reveal insights into the obligate biotrophic and pathogenic lifestyle of Synchytrium endobioticum.</title>
        <authorList>
            <person name="van de Vossenberg B.T.L.H."/>
            <person name="Warris S."/>
            <person name="Nguyen H.D.T."/>
            <person name="van Gent-Pelzer M.P.E."/>
            <person name="Joly D.L."/>
            <person name="van de Geest H.C."/>
            <person name="Bonants P.J.M."/>
            <person name="Smith D.S."/>
            <person name="Levesque C.A."/>
            <person name="van der Lee T.A.J."/>
        </authorList>
    </citation>
    <scope>NUCLEOTIDE SEQUENCE [LARGE SCALE GENOMIC DNA]</scope>
    <source>
        <strain evidence="10 11">CBS 675.73</strain>
    </source>
</reference>
<evidence type="ECO:0000256" key="6">
    <source>
        <dbReference type="ARBA" id="ARBA00022968"/>
    </source>
</evidence>
<evidence type="ECO:0000256" key="3">
    <source>
        <dbReference type="ARBA" id="ARBA00022676"/>
    </source>
</evidence>
<dbReference type="EMBL" id="QEAP01000252">
    <property type="protein sequence ID" value="TPX71359.1"/>
    <property type="molecule type" value="Genomic_DNA"/>
</dbReference>
<dbReference type="OrthoDB" id="430354at2759"/>
<keyword evidence="3" id="KW-0328">Glycosyltransferase</keyword>
<organism evidence="10 11">
    <name type="scientific">Chytriomyces confervae</name>
    <dbReference type="NCBI Taxonomy" id="246404"/>
    <lineage>
        <taxon>Eukaryota</taxon>
        <taxon>Fungi</taxon>
        <taxon>Fungi incertae sedis</taxon>
        <taxon>Chytridiomycota</taxon>
        <taxon>Chytridiomycota incertae sedis</taxon>
        <taxon>Chytridiomycetes</taxon>
        <taxon>Chytridiales</taxon>
        <taxon>Chytriomycetaceae</taxon>
        <taxon>Chytriomyces</taxon>
    </lineage>
</organism>
<evidence type="ECO:0000256" key="1">
    <source>
        <dbReference type="ARBA" id="ARBA00004606"/>
    </source>
</evidence>
<evidence type="ECO:0000256" key="7">
    <source>
        <dbReference type="ARBA" id="ARBA00022989"/>
    </source>
</evidence>
<dbReference type="PANTHER" id="PTHR31392">
    <property type="entry name" value="ALPHA-1,3-MANNOSYLTRANSFERASE MNN1-RELATED"/>
    <property type="match status" value="1"/>
</dbReference>
<dbReference type="GO" id="GO:0005794">
    <property type="term" value="C:Golgi apparatus"/>
    <property type="evidence" value="ECO:0007669"/>
    <property type="project" value="TreeGrafter"/>
</dbReference>
<dbReference type="PANTHER" id="PTHR31392:SF1">
    <property type="entry name" value="ALPHA-1,3-MANNOSYLTRANSFERASE MNN1-RELATED"/>
    <property type="match status" value="1"/>
</dbReference>
<comment type="similarity">
    <text evidence="2">Belongs to the MNN1/MNT family.</text>
</comment>
<dbReference type="GO" id="GO:0016020">
    <property type="term" value="C:membrane"/>
    <property type="evidence" value="ECO:0007669"/>
    <property type="project" value="UniProtKB-SubCell"/>
</dbReference>
<dbReference type="Pfam" id="PF11051">
    <property type="entry name" value="Mannosyl_trans3"/>
    <property type="match status" value="1"/>
</dbReference>
<proteinExistence type="inferred from homology"/>
<dbReference type="InterPro" id="IPR029044">
    <property type="entry name" value="Nucleotide-diphossugar_trans"/>
</dbReference>
<evidence type="ECO:0000256" key="2">
    <source>
        <dbReference type="ARBA" id="ARBA00009105"/>
    </source>
</evidence>
<evidence type="ECO:0000256" key="8">
    <source>
        <dbReference type="ARBA" id="ARBA00023136"/>
    </source>
</evidence>
<dbReference type="Proteomes" id="UP000320333">
    <property type="component" value="Unassembled WGS sequence"/>
</dbReference>
<keyword evidence="4" id="KW-0808">Transferase</keyword>
<keyword evidence="5" id="KW-0812">Transmembrane</keyword>
<keyword evidence="8" id="KW-0472">Membrane</keyword>
<keyword evidence="7" id="KW-1133">Transmembrane helix</keyword>
<keyword evidence="11" id="KW-1185">Reference proteome</keyword>
<evidence type="ECO:0000313" key="11">
    <source>
        <dbReference type="Proteomes" id="UP000320333"/>
    </source>
</evidence>
<evidence type="ECO:0000256" key="5">
    <source>
        <dbReference type="ARBA" id="ARBA00022692"/>
    </source>
</evidence>
<dbReference type="SUPFAM" id="SSF53448">
    <property type="entry name" value="Nucleotide-diphospho-sugar transferases"/>
    <property type="match status" value="1"/>
</dbReference>
<sequence>MLIIVEPPKRSLSRFSRMYSAVLVSTALLLAATTILISVTAMGHVSQSRHNSADSVQRSMANDETRFKQSLNAVEIVEPVVVALDAVDVELHQVQLLDYLNGEAEHADNNNSSSSSRIFGGSITNGDSFNLVSSWHVVQSFTHTLTRTPRYDRADFAEMARRTRALYIAHSILNNAPTATLLFNQLAEASYNATALPKDKHQTALKEYLQHIIDTQTQALFPWTNPPFESIQSMQESFKTSKDPIGIAITGGKKHFYLITHLILTLRKEFNITLPVQVFYSGQADMPQQYAKKLHRMENVEAIDLTRFFPIETTQVSGWSCKPFAMLAASFQTVLFIDADSLFFQSPLRALESRAFKETGMVFFRDRKLRHKDLKGAELLNSAGKHLSSYALSIPFTNASDTTAESHVLDSGFVVLDKGNLGVLYSLLLAAKMNSQVERDTLYSYTWGDKEAYWFASEMLRVPYRLNPTFGSAIGYRKKGVVVTETNRECVCGAFLLQLDEHGDLFWWNGGGVLKDRYATPAAFEKEFVDDFHVVGLDLDGVGSEWGDFFPGGGCLRRQKENVRKLTDSEQALLQRYRDIYLHDIRDMSI</sequence>
<evidence type="ECO:0008006" key="12">
    <source>
        <dbReference type="Google" id="ProtNLM"/>
    </source>
</evidence>
<dbReference type="GO" id="GO:0000033">
    <property type="term" value="F:alpha-1,3-mannosyltransferase activity"/>
    <property type="evidence" value="ECO:0007669"/>
    <property type="project" value="TreeGrafter"/>
</dbReference>
<protein>
    <recommendedName>
        <fullName evidence="12">Mannosyltransferase</fullName>
    </recommendedName>
</protein>
<evidence type="ECO:0000313" key="10">
    <source>
        <dbReference type="EMBL" id="TPX71359.1"/>
    </source>
</evidence>
<gene>
    <name evidence="10" type="ORF">CcCBS67573_g06188</name>
</gene>
<dbReference type="GO" id="GO:0006493">
    <property type="term" value="P:protein O-linked glycosylation"/>
    <property type="evidence" value="ECO:0007669"/>
    <property type="project" value="TreeGrafter"/>
</dbReference>
<keyword evidence="6" id="KW-0735">Signal-anchor</keyword>
<evidence type="ECO:0000256" key="4">
    <source>
        <dbReference type="ARBA" id="ARBA00022679"/>
    </source>
</evidence>
<name>A0A507F4Z6_9FUNG</name>
<dbReference type="AlphaFoldDB" id="A0A507F4Z6"/>
<comment type="caution">
    <text evidence="10">The sequence shown here is derived from an EMBL/GenBank/DDBJ whole genome shotgun (WGS) entry which is preliminary data.</text>
</comment>
<keyword evidence="9" id="KW-0325">Glycoprotein</keyword>
<accession>A0A507F4Z6</accession>